<comment type="similarity">
    <text evidence="1 7">Belongs to the MurCDEF family. MurE subfamily.</text>
</comment>
<dbReference type="Gene3D" id="3.40.1390.10">
    <property type="entry name" value="MurE/MurF, N-terminal domain"/>
    <property type="match status" value="1"/>
</dbReference>
<gene>
    <name evidence="7" type="primary">murE</name>
    <name evidence="12" type="ORF">BI344_05670</name>
</gene>
<dbReference type="InterPro" id="IPR004101">
    <property type="entry name" value="Mur_ligase_C"/>
</dbReference>
<dbReference type="Pfam" id="PF02875">
    <property type="entry name" value="Mur_ligase_C"/>
    <property type="match status" value="1"/>
</dbReference>
<feature type="domain" description="Mur ligase N-terminal catalytic" evidence="9">
    <location>
        <begin position="23"/>
        <end position="98"/>
    </location>
</feature>
<name>A0ABX3CI10_9NEIS</name>
<keyword evidence="7" id="KW-0067">ATP-binding</keyword>
<keyword evidence="7" id="KW-0460">Magnesium</keyword>
<dbReference type="NCBIfam" id="TIGR01085">
    <property type="entry name" value="murE"/>
    <property type="match status" value="1"/>
</dbReference>
<comment type="caution">
    <text evidence="12">The sequence shown here is derived from an EMBL/GenBank/DDBJ whole genome shotgun (WGS) entry which is preliminary data.</text>
</comment>
<evidence type="ECO:0000256" key="4">
    <source>
        <dbReference type="ARBA" id="ARBA00022984"/>
    </source>
</evidence>
<dbReference type="InterPro" id="IPR005761">
    <property type="entry name" value="UDP-N-AcMur-Glu-dNH2Pim_ligase"/>
</dbReference>
<comment type="PTM">
    <text evidence="7">Carboxylation is probably crucial for Mg(2+) binding and, consequently, for the gamma-phosphate positioning of ATP.</text>
</comment>
<feature type="binding site" evidence="7">
    <location>
        <begin position="410"/>
        <end position="413"/>
    </location>
    <ligand>
        <name>meso-2,6-diaminopimelate</name>
        <dbReference type="ChEBI" id="CHEBI:57791"/>
    </ligand>
</feature>
<feature type="binding site" evidence="7">
    <location>
        <position position="30"/>
    </location>
    <ligand>
        <name>UDP-N-acetyl-alpha-D-muramoyl-L-alanyl-D-glutamate</name>
        <dbReference type="ChEBI" id="CHEBI:83900"/>
    </ligand>
</feature>
<evidence type="ECO:0000259" key="10">
    <source>
        <dbReference type="Pfam" id="PF02875"/>
    </source>
</evidence>
<dbReference type="SUPFAM" id="SSF63418">
    <property type="entry name" value="MurE/MurF N-terminal domain"/>
    <property type="match status" value="1"/>
</dbReference>
<dbReference type="RefSeq" id="WP_071111934.1">
    <property type="nucleotide sequence ID" value="NZ_MKCT01000001.1"/>
</dbReference>
<dbReference type="InterPro" id="IPR013221">
    <property type="entry name" value="Mur_ligase_cen"/>
</dbReference>
<keyword evidence="13" id="KW-1185">Reference proteome</keyword>
<dbReference type="HAMAP" id="MF_00208">
    <property type="entry name" value="MurE"/>
    <property type="match status" value="1"/>
</dbReference>
<sequence>MKSRLIALPDWDPAALNQLGLTIKRVEADSRRVLPGDVFLACRGEFVDGRDFIPAALEKGAAAVLWDDADGFAWNPAWQVPNLAVPNLRERAGIVAAHVLGEPARDLTVVGITGTNGKTSISHWLAQAFSLLGRKAALIGTVGNGFYGALTETTHTTPDPVTVQQKLAEYRRQGAHVVTMEVSSHGLDQSRVNGVAFATAVFTNLTRDHLDYHGSMQAYGESKKKLFFWEGLQHAVINADDEFGRQLAGEIDRAQTQVVTYGLTQGDVRPLALAATLEGLQLTVATPWGVVDVRTGLVGRFNAANLLACLATLCVNGVSLADAAAVMARIQPARGRMQSIGGTHEPLVVIDYAHTPDALEKALATLGEIRPAGGRLFCVFGCGGDRDPGKRPMMGAIAEKHADVTVLTSDNPRSEDPLAILADVQAGMKQAGHVDADREAAIHWAVGQARVGDVVLIAGKGHEEYQDIAGVKRPFSDFRVAEEALTAWGHQA</sequence>
<evidence type="ECO:0000259" key="9">
    <source>
        <dbReference type="Pfam" id="PF01225"/>
    </source>
</evidence>
<dbReference type="Pfam" id="PF08245">
    <property type="entry name" value="Mur_ligase_M"/>
    <property type="match status" value="1"/>
</dbReference>
<dbReference type="EMBL" id="MKCT01000001">
    <property type="protein sequence ID" value="OHX21985.1"/>
    <property type="molecule type" value="Genomic_DNA"/>
</dbReference>
<protein>
    <recommendedName>
        <fullName evidence="7">UDP-N-acetylmuramoyl-L-alanyl-D-glutamate--2,6-diaminopimelate ligase</fullName>
        <ecNumber evidence="7">6.3.2.13</ecNumber>
    </recommendedName>
    <alternativeName>
        <fullName evidence="7">Meso-A2pm-adding enzyme</fullName>
    </alternativeName>
    <alternativeName>
        <fullName evidence="7">Meso-diaminopimelate-adding enzyme</fullName>
    </alternativeName>
    <alternativeName>
        <fullName evidence="7">UDP-MurNAc-L-Ala-D-Glu:meso-diaminopimelate ligase</fullName>
    </alternativeName>
    <alternativeName>
        <fullName evidence="7">UDP-MurNAc-tripeptide synthetase</fullName>
    </alternativeName>
    <alternativeName>
        <fullName evidence="7">UDP-N-acetylmuramyl-tripeptide synthetase</fullName>
    </alternativeName>
</protein>
<keyword evidence="7 12" id="KW-0436">Ligase</keyword>
<keyword evidence="7" id="KW-0963">Cytoplasm</keyword>
<dbReference type="Gene3D" id="3.90.190.20">
    <property type="entry name" value="Mur ligase, C-terminal domain"/>
    <property type="match status" value="1"/>
</dbReference>
<feature type="domain" description="Mur ligase central" evidence="11">
    <location>
        <begin position="112"/>
        <end position="312"/>
    </location>
</feature>
<dbReference type="Pfam" id="PF01225">
    <property type="entry name" value="Mur_ligase"/>
    <property type="match status" value="1"/>
</dbReference>
<accession>A0ABX3CI10</accession>
<comment type="cofactor">
    <cofactor evidence="7">
        <name>Mg(2+)</name>
        <dbReference type="ChEBI" id="CHEBI:18420"/>
    </cofactor>
</comment>
<evidence type="ECO:0000256" key="6">
    <source>
        <dbReference type="ARBA" id="ARBA00023316"/>
    </source>
</evidence>
<feature type="binding site" evidence="7">
    <location>
        <position position="463"/>
    </location>
    <ligand>
        <name>meso-2,6-diaminopimelate</name>
        <dbReference type="ChEBI" id="CHEBI:57791"/>
    </ligand>
</feature>
<keyword evidence="6 7" id="KW-0961">Cell wall biogenesis/degradation</keyword>
<proteinExistence type="inferred from homology"/>
<keyword evidence="4 7" id="KW-0573">Peptidoglycan synthesis</keyword>
<dbReference type="InterPro" id="IPR000713">
    <property type="entry name" value="Mur_ligase_N"/>
</dbReference>
<dbReference type="SUPFAM" id="SSF53244">
    <property type="entry name" value="MurD-like peptide ligases, peptide-binding domain"/>
    <property type="match status" value="1"/>
</dbReference>
<keyword evidence="5 7" id="KW-0131">Cell cycle</keyword>
<comment type="subcellular location">
    <subcellularLocation>
        <location evidence="7 8">Cytoplasm</location>
    </subcellularLocation>
</comment>
<evidence type="ECO:0000259" key="11">
    <source>
        <dbReference type="Pfam" id="PF08245"/>
    </source>
</evidence>
<feature type="binding site" evidence="7">
    <location>
        <begin position="156"/>
        <end position="157"/>
    </location>
    <ligand>
        <name>UDP-N-acetyl-alpha-D-muramoyl-L-alanyl-D-glutamate</name>
        <dbReference type="ChEBI" id="CHEBI:83900"/>
    </ligand>
</feature>
<keyword evidence="7" id="KW-0547">Nucleotide-binding</keyword>
<feature type="domain" description="Mur ligase C-terminal" evidence="10">
    <location>
        <begin position="335"/>
        <end position="461"/>
    </location>
</feature>
<feature type="short sequence motif" description="Meso-diaminopimelate recognition motif" evidence="7">
    <location>
        <begin position="410"/>
        <end position="413"/>
    </location>
</feature>
<organism evidence="12 13">
    <name type="scientific">Chromobacterium sphagni</name>
    <dbReference type="NCBI Taxonomy" id="1903179"/>
    <lineage>
        <taxon>Bacteria</taxon>
        <taxon>Pseudomonadati</taxon>
        <taxon>Pseudomonadota</taxon>
        <taxon>Betaproteobacteria</taxon>
        <taxon>Neisseriales</taxon>
        <taxon>Chromobacteriaceae</taxon>
        <taxon>Chromobacterium</taxon>
    </lineage>
</organism>
<dbReference type="PANTHER" id="PTHR23135">
    <property type="entry name" value="MUR LIGASE FAMILY MEMBER"/>
    <property type="match status" value="1"/>
</dbReference>
<dbReference type="GO" id="GO:0016874">
    <property type="term" value="F:ligase activity"/>
    <property type="evidence" value="ECO:0007669"/>
    <property type="project" value="UniProtKB-KW"/>
</dbReference>
<comment type="pathway">
    <text evidence="7 8">Cell wall biogenesis; peptidoglycan biosynthesis.</text>
</comment>
<evidence type="ECO:0000256" key="8">
    <source>
        <dbReference type="RuleBase" id="RU004135"/>
    </source>
</evidence>
<dbReference type="InterPro" id="IPR036615">
    <property type="entry name" value="Mur_ligase_C_dom_sf"/>
</dbReference>
<evidence type="ECO:0000256" key="3">
    <source>
        <dbReference type="ARBA" id="ARBA00022960"/>
    </source>
</evidence>
<dbReference type="NCBIfam" id="NF001126">
    <property type="entry name" value="PRK00139.1-4"/>
    <property type="match status" value="1"/>
</dbReference>
<feature type="binding site" evidence="7">
    <location>
        <position position="386"/>
    </location>
    <ligand>
        <name>meso-2,6-diaminopimelate</name>
        <dbReference type="ChEBI" id="CHEBI:57791"/>
    </ligand>
</feature>
<evidence type="ECO:0000256" key="1">
    <source>
        <dbReference type="ARBA" id="ARBA00005898"/>
    </source>
</evidence>
<feature type="binding site" evidence="7">
    <location>
        <position position="459"/>
    </location>
    <ligand>
        <name>meso-2,6-diaminopimelate</name>
        <dbReference type="ChEBI" id="CHEBI:57791"/>
    </ligand>
</feature>
<keyword evidence="3 7" id="KW-0133">Cell shape</keyword>
<evidence type="ECO:0000256" key="2">
    <source>
        <dbReference type="ARBA" id="ARBA00022618"/>
    </source>
</evidence>
<feature type="modified residue" description="N6-carboxylysine" evidence="7">
    <location>
        <position position="223"/>
    </location>
</feature>
<feature type="binding site" evidence="7">
    <location>
        <position position="183"/>
    </location>
    <ligand>
        <name>UDP-N-acetyl-alpha-D-muramoyl-L-alanyl-D-glutamate</name>
        <dbReference type="ChEBI" id="CHEBI:83900"/>
    </ligand>
</feature>
<comment type="caution">
    <text evidence="7">Lacks conserved residue(s) required for the propagation of feature annotation.</text>
</comment>
<evidence type="ECO:0000313" key="12">
    <source>
        <dbReference type="EMBL" id="OHX21985.1"/>
    </source>
</evidence>
<dbReference type="SUPFAM" id="SSF53623">
    <property type="entry name" value="MurD-like peptide ligases, catalytic domain"/>
    <property type="match status" value="1"/>
</dbReference>
<feature type="binding site" evidence="7">
    <location>
        <begin position="114"/>
        <end position="120"/>
    </location>
    <ligand>
        <name>ATP</name>
        <dbReference type="ChEBI" id="CHEBI:30616"/>
    </ligand>
</feature>
<dbReference type="InterPro" id="IPR035911">
    <property type="entry name" value="MurE/MurF_N"/>
</dbReference>
<comment type="catalytic activity">
    <reaction evidence="7">
        <text>UDP-N-acetyl-alpha-D-muramoyl-L-alanyl-D-glutamate + meso-2,6-diaminopimelate + ATP = UDP-N-acetyl-alpha-D-muramoyl-L-alanyl-gamma-D-glutamyl-meso-2,6-diaminopimelate + ADP + phosphate + H(+)</text>
        <dbReference type="Rhea" id="RHEA:23676"/>
        <dbReference type="ChEBI" id="CHEBI:15378"/>
        <dbReference type="ChEBI" id="CHEBI:30616"/>
        <dbReference type="ChEBI" id="CHEBI:43474"/>
        <dbReference type="ChEBI" id="CHEBI:57791"/>
        <dbReference type="ChEBI" id="CHEBI:83900"/>
        <dbReference type="ChEBI" id="CHEBI:83905"/>
        <dbReference type="ChEBI" id="CHEBI:456216"/>
        <dbReference type="EC" id="6.3.2.13"/>
    </reaction>
</comment>
<evidence type="ECO:0000256" key="7">
    <source>
        <dbReference type="HAMAP-Rule" id="MF_00208"/>
    </source>
</evidence>
<evidence type="ECO:0000256" key="5">
    <source>
        <dbReference type="ARBA" id="ARBA00023306"/>
    </source>
</evidence>
<evidence type="ECO:0000313" key="13">
    <source>
        <dbReference type="Proteomes" id="UP000180280"/>
    </source>
</evidence>
<dbReference type="EC" id="6.3.2.13" evidence="7"/>
<keyword evidence="2 7" id="KW-0132">Cell division</keyword>
<feature type="binding site" evidence="7">
    <location>
        <position position="189"/>
    </location>
    <ligand>
        <name>UDP-N-acetyl-alpha-D-muramoyl-L-alanyl-D-glutamate</name>
        <dbReference type="ChEBI" id="CHEBI:83900"/>
    </ligand>
</feature>
<dbReference type="InterPro" id="IPR036565">
    <property type="entry name" value="Mur-like_cat_sf"/>
</dbReference>
<dbReference type="PANTHER" id="PTHR23135:SF4">
    <property type="entry name" value="UDP-N-ACETYLMURAMOYL-L-ALANYL-D-GLUTAMATE--2,6-DIAMINOPIMELATE LIGASE MURE HOMOLOG, CHLOROPLASTIC"/>
    <property type="match status" value="1"/>
</dbReference>
<dbReference type="Gene3D" id="3.40.1190.10">
    <property type="entry name" value="Mur-like, catalytic domain"/>
    <property type="match status" value="1"/>
</dbReference>
<dbReference type="Proteomes" id="UP000180280">
    <property type="component" value="Unassembled WGS sequence"/>
</dbReference>
<feature type="binding site" evidence="7">
    <location>
        <position position="191"/>
    </location>
    <ligand>
        <name>UDP-N-acetyl-alpha-D-muramoyl-L-alanyl-D-glutamate</name>
        <dbReference type="ChEBI" id="CHEBI:83900"/>
    </ligand>
</feature>
<reference evidence="12 13" key="1">
    <citation type="submission" date="2016-09" db="EMBL/GenBank/DDBJ databases">
        <title>Chromobacterium muskegensis sp. nov., an insecticidal bacterium isolated from Sphagnum bogs.</title>
        <authorList>
            <person name="Sparks M.E."/>
            <person name="Blackburn M.B."/>
            <person name="Gundersen-Rindal D.E."/>
            <person name="Mitchell A."/>
            <person name="Farrar R."/>
            <person name="Kuhar D."/>
        </authorList>
    </citation>
    <scope>NUCLEOTIDE SEQUENCE [LARGE SCALE GENOMIC DNA]</scope>
    <source>
        <strain evidence="12 13">14B-1</strain>
    </source>
</reference>
<dbReference type="NCBIfam" id="NF001124">
    <property type="entry name" value="PRK00139.1-2"/>
    <property type="match status" value="1"/>
</dbReference>
<comment type="function">
    <text evidence="7">Catalyzes the addition of meso-diaminopimelic acid to the nucleotide precursor UDP-N-acetylmuramoyl-L-alanyl-D-glutamate (UMAG) in the biosynthesis of bacterial cell-wall peptidoglycan.</text>
</comment>